<evidence type="ECO:0000313" key="2">
    <source>
        <dbReference type="EMBL" id="USD23295.1"/>
    </source>
</evidence>
<keyword evidence="3" id="KW-1185">Reference proteome</keyword>
<dbReference type="InterPro" id="IPR008030">
    <property type="entry name" value="NmrA-like"/>
</dbReference>
<evidence type="ECO:0000313" key="3">
    <source>
        <dbReference type="Proteomes" id="UP001055658"/>
    </source>
</evidence>
<protein>
    <submittedName>
        <fullName evidence="2">NAD(P)H-binding protein</fullName>
    </submittedName>
</protein>
<dbReference type="InterPro" id="IPR051604">
    <property type="entry name" value="Ergot_Alk_Oxidoreductase"/>
</dbReference>
<dbReference type="PANTHER" id="PTHR43162">
    <property type="match status" value="1"/>
</dbReference>
<organism evidence="2 3">
    <name type="scientific">Microbulbifer variabilis</name>
    <dbReference type="NCBI Taxonomy" id="266805"/>
    <lineage>
        <taxon>Bacteria</taxon>
        <taxon>Pseudomonadati</taxon>
        <taxon>Pseudomonadota</taxon>
        <taxon>Gammaproteobacteria</taxon>
        <taxon>Cellvibrionales</taxon>
        <taxon>Microbulbiferaceae</taxon>
        <taxon>Microbulbifer</taxon>
    </lineage>
</organism>
<dbReference type="Gene3D" id="3.40.50.720">
    <property type="entry name" value="NAD(P)-binding Rossmann-like Domain"/>
    <property type="match status" value="1"/>
</dbReference>
<dbReference type="Pfam" id="PF05368">
    <property type="entry name" value="NmrA"/>
    <property type="match status" value="1"/>
</dbReference>
<dbReference type="SUPFAM" id="SSF51735">
    <property type="entry name" value="NAD(P)-binding Rossmann-fold domains"/>
    <property type="match status" value="1"/>
</dbReference>
<proteinExistence type="predicted"/>
<dbReference type="PANTHER" id="PTHR43162:SF1">
    <property type="entry name" value="PRESTALK A DIFFERENTIATION PROTEIN A"/>
    <property type="match status" value="1"/>
</dbReference>
<reference evidence="2" key="1">
    <citation type="submission" date="2022-02" db="EMBL/GenBank/DDBJ databases">
        <title>Coral-associated bacteria.</title>
        <authorList>
            <person name="Tang K."/>
            <person name="Wang X."/>
        </authorList>
    </citation>
    <scope>NUCLEOTIDE SEQUENCE</scope>
    <source>
        <strain evidence="2">SCSIO 43006</strain>
    </source>
</reference>
<dbReference type="InterPro" id="IPR036291">
    <property type="entry name" value="NAD(P)-bd_dom_sf"/>
</dbReference>
<evidence type="ECO:0000259" key="1">
    <source>
        <dbReference type="Pfam" id="PF05368"/>
    </source>
</evidence>
<sequence length="293" mass="32291">MQKTITIIGATGHLGRQVARKLDHKGVKVTAIVRDVISARTILPESIQLVEADVSDKESLVSALVGTKTLYITLNTTSLDPSLPFHTEREGVINIVEAAKVTGVQHIMQIAGIDYLHPELADKGLEYETNIIRKPGIEAIKNSGIDYTFFFCSFFLDTFPTFIENDQFAIIGNHVHPIYYTNTTDLAEMIGNAIGNEMAYNQSFSVQGTEGMSLPEAAKKFVEGYSPGTEIVLHPIAAIAEMGLPEEQAVFMEHMLTYVEQLKEQPVSQKTWQVLGKPDTTITDFARDLSNAS</sequence>
<name>A0ABY4VKE7_9GAMM</name>
<dbReference type="RefSeq" id="WP_252085642.1">
    <property type="nucleotide sequence ID" value="NZ_CP092418.1"/>
</dbReference>
<dbReference type="EMBL" id="CP092418">
    <property type="protein sequence ID" value="USD23295.1"/>
    <property type="molecule type" value="Genomic_DNA"/>
</dbReference>
<feature type="domain" description="NmrA-like" evidence="1">
    <location>
        <begin position="1"/>
        <end position="270"/>
    </location>
</feature>
<gene>
    <name evidence="2" type="ORF">MJO52_09195</name>
</gene>
<dbReference type="Proteomes" id="UP001055658">
    <property type="component" value="Chromosome"/>
</dbReference>
<accession>A0ABY4VKE7</accession>